<evidence type="ECO:0000256" key="3">
    <source>
        <dbReference type="ARBA" id="ARBA00022630"/>
    </source>
</evidence>
<dbReference type="RefSeq" id="WP_245724107.1">
    <property type="nucleotide sequence ID" value="NZ_FNNC01000007.1"/>
</dbReference>
<evidence type="ECO:0000256" key="5">
    <source>
        <dbReference type="ARBA" id="ARBA00023002"/>
    </source>
</evidence>
<comment type="cofactor">
    <cofactor evidence="1">
        <name>FAD</name>
        <dbReference type="ChEBI" id="CHEBI:57692"/>
    </cofactor>
</comment>
<evidence type="ECO:0000256" key="2">
    <source>
        <dbReference type="ARBA" id="ARBA00005272"/>
    </source>
</evidence>
<dbReference type="Gene3D" id="3.50.50.100">
    <property type="match status" value="1"/>
</dbReference>
<comment type="similarity">
    <text evidence="2">Belongs to the NADH dehydrogenase family.</text>
</comment>
<keyword evidence="3" id="KW-0285">Flavoprotein</keyword>
<dbReference type="SUPFAM" id="SSF51905">
    <property type="entry name" value="FAD/NAD(P)-binding domain"/>
    <property type="match status" value="1"/>
</dbReference>
<name>A0A1H2XLC3_9BACI</name>
<dbReference type="AlphaFoldDB" id="A0A1H2XLC3"/>
<accession>A0A1H2XLC3</accession>
<dbReference type="Proteomes" id="UP000199488">
    <property type="component" value="Unassembled WGS sequence"/>
</dbReference>
<feature type="domain" description="FAD/NAD(P)-binding" evidence="6">
    <location>
        <begin position="6"/>
        <end position="322"/>
    </location>
</feature>
<dbReference type="Pfam" id="PF07992">
    <property type="entry name" value="Pyr_redox_2"/>
    <property type="match status" value="1"/>
</dbReference>
<dbReference type="STRING" id="1122204.SAMN05421781_2808"/>
<dbReference type="InterPro" id="IPR023753">
    <property type="entry name" value="FAD/NAD-binding_dom"/>
</dbReference>
<dbReference type="GO" id="GO:0019646">
    <property type="term" value="P:aerobic electron transport chain"/>
    <property type="evidence" value="ECO:0007669"/>
    <property type="project" value="TreeGrafter"/>
</dbReference>
<protein>
    <submittedName>
        <fullName evidence="7">NADH dehydrogenase</fullName>
    </submittedName>
</protein>
<evidence type="ECO:0000256" key="1">
    <source>
        <dbReference type="ARBA" id="ARBA00001974"/>
    </source>
</evidence>
<dbReference type="InterPro" id="IPR036188">
    <property type="entry name" value="FAD/NAD-bd_sf"/>
</dbReference>
<dbReference type="GO" id="GO:0003955">
    <property type="term" value="F:NAD(P)H dehydrogenase (quinone) activity"/>
    <property type="evidence" value="ECO:0007669"/>
    <property type="project" value="TreeGrafter"/>
</dbReference>
<organism evidence="7 8">
    <name type="scientific">Marinococcus luteus</name>
    <dbReference type="NCBI Taxonomy" id="1122204"/>
    <lineage>
        <taxon>Bacteria</taxon>
        <taxon>Bacillati</taxon>
        <taxon>Bacillota</taxon>
        <taxon>Bacilli</taxon>
        <taxon>Bacillales</taxon>
        <taxon>Bacillaceae</taxon>
        <taxon>Marinococcus</taxon>
    </lineage>
</organism>
<dbReference type="PANTHER" id="PTHR42913:SF3">
    <property type="entry name" value="64 KDA MITOCHONDRIAL NADH DEHYDROGENASE (EUROFUNG)"/>
    <property type="match status" value="1"/>
</dbReference>
<keyword evidence="5" id="KW-0560">Oxidoreductase</keyword>
<keyword evidence="4" id="KW-0274">FAD</keyword>
<dbReference type="PANTHER" id="PTHR42913">
    <property type="entry name" value="APOPTOSIS-INDUCING FACTOR 1"/>
    <property type="match status" value="1"/>
</dbReference>
<dbReference type="InterPro" id="IPR051169">
    <property type="entry name" value="NADH-Q_oxidoreductase"/>
</dbReference>
<evidence type="ECO:0000313" key="8">
    <source>
        <dbReference type="Proteomes" id="UP000199488"/>
    </source>
</evidence>
<evidence type="ECO:0000313" key="7">
    <source>
        <dbReference type="EMBL" id="SDW93645.1"/>
    </source>
</evidence>
<gene>
    <name evidence="7" type="ORF">SAMN05421781_2808</name>
</gene>
<sequence>MAGKTNIVVLGAGYAGLVSASKLAKEVGTDNANITLVSKHDYHYQTTWLHEPAAGTLHHDRTRIKVSKILDLNKINFVQDEATKVVTEEKKVTLASGGELQYDYIIVGVGAISETFGIEGVYENSYHRWTVDGARQMKDRIEYMFARYHSDEAKEEDLTFVVAGAGFTGMEFMGELSERVPKLCKEYDVPRNKVKMYVIEAMPTALPGFDPELVEYAMNLLENRGVEFKLDSPIKAVTENSVELNTGESVKTSTVIWATGVRGNPLIEESGFENNRARVKVDDDLRAPGHEREFIIGDCSLIINTEIDRPFPPTAQIALQQGETAADNIKALMEGRPTEAFVADIKGTVASLGGKEAIGVVGSKKLYGRPAYFMKKVIENRALWVLGGFGFLLRKGQSPF</sequence>
<evidence type="ECO:0000256" key="4">
    <source>
        <dbReference type="ARBA" id="ARBA00022827"/>
    </source>
</evidence>
<evidence type="ECO:0000259" key="6">
    <source>
        <dbReference type="Pfam" id="PF07992"/>
    </source>
</evidence>
<dbReference type="PRINTS" id="PR00368">
    <property type="entry name" value="FADPNR"/>
</dbReference>
<proteinExistence type="inferred from homology"/>
<dbReference type="EMBL" id="FNNC01000007">
    <property type="protein sequence ID" value="SDW93645.1"/>
    <property type="molecule type" value="Genomic_DNA"/>
</dbReference>
<reference evidence="7 8" key="1">
    <citation type="submission" date="2016-10" db="EMBL/GenBank/DDBJ databases">
        <authorList>
            <person name="de Groot N.N."/>
        </authorList>
    </citation>
    <scope>NUCLEOTIDE SEQUENCE [LARGE SCALE GENOMIC DNA]</scope>
    <source>
        <strain evidence="7 8">DSM 23126</strain>
    </source>
</reference>
<keyword evidence="8" id="KW-1185">Reference proteome</keyword>